<dbReference type="InterPro" id="IPR011051">
    <property type="entry name" value="RmlC_Cupin_sf"/>
</dbReference>
<dbReference type="AlphaFoldDB" id="A0A2H1IDF6"/>
<gene>
    <name evidence="3" type="ORF">BANT918_00852</name>
</gene>
<evidence type="ECO:0000313" key="4">
    <source>
        <dbReference type="Proteomes" id="UP000234433"/>
    </source>
</evidence>
<name>A0A2H1IDF6_9MICO</name>
<dbReference type="Proteomes" id="UP000234433">
    <property type="component" value="Unassembled WGS sequence"/>
</dbReference>
<feature type="compositionally biased region" description="Basic and acidic residues" evidence="1">
    <location>
        <begin position="7"/>
        <end position="19"/>
    </location>
</feature>
<sequence length="151" mass="16582">MSATEPIDTHEFPLDHEPVENWQRLEPAASAQEDSPTDRTLSETTTAFAELGTIAGAEYGLWEMSAGTMRDVEGDEVFLVISGTGRIEFDEPSRTDIELAPGSLVRLEEGMKTRWYTDDAPLRKLFIAPGEDGRVAPSPASDGQRALRQDS</sequence>
<dbReference type="RefSeq" id="WP_101619088.1">
    <property type="nucleotide sequence ID" value="NZ_FXZD01000002.1"/>
</dbReference>
<dbReference type="OrthoDB" id="9799053at2"/>
<accession>A0A2H1IDF6</accession>
<dbReference type="Pfam" id="PF05899">
    <property type="entry name" value="Cupin_3"/>
    <property type="match status" value="1"/>
</dbReference>
<evidence type="ECO:0000256" key="1">
    <source>
        <dbReference type="SAM" id="MobiDB-lite"/>
    </source>
</evidence>
<organism evidence="3 4">
    <name type="scientific">Brevibacterium antiquum CNRZ 918</name>
    <dbReference type="NCBI Taxonomy" id="1255637"/>
    <lineage>
        <taxon>Bacteria</taxon>
        <taxon>Bacillati</taxon>
        <taxon>Actinomycetota</taxon>
        <taxon>Actinomycetes</taxon>
        <taxon>Micrococcales</taxon>
        <taxon>Brevibacteriaceae</taxon>
        <taxon>Brevibacterium</taxon>
    </lineage>
</organism>
<feature type="region of interest" description="Disordered" evidence="1">
    <location>
        <begin position="1"/>
        <end position="20"/>
    </location>
</feature>
<feature type="region of interest" description="Disordered" evidence="1">
    <location>
        <begin position="128"/>
        <end position="151"/>
    </location>
</feature>
<dbReference type="InterPro" id="IPR014710">
    <property type="entry name" value="RmlC-like_jellyroll"/>
</dbReference>
<reference evidence="3 4" key="1">
    <citation type="submission" date="2017-03" db="EMBL/GenBank/DDBJ databases">
        <authorList>
            <person name="Afonso C.L."/>
            <person name="Miller P.J."/>
            <person name="Scott M.A."/>
            <person name="Spackman E."/>
            <person name="Goraichik I."/>
            <person name="Dimitrov K.M."/>
            <person name="Suarez D.L."/>
            <person name="Swayne D.E."/>
        </authorList>
    </citation>
    <scope>NUCLEOTIDE SEQUENCE [LARGE SCALE GENOMIC DNA]</scope>
    <source>
        <strain evidence="3 4">CNRZ 918</strain>
    </source>
</reference>
<dbReference type="SUPFAM" id="SSF51182">
    <property type="entry name" value="RmlC-like cupins"/>
    <property type="match status" value="1"/>
</dbReference>
<dbReference type="InterPro" id="IPR008579">
    <property type="entry name" value="UGlyAH_Cupin_dom"/>
</dbReference>
<proteinExistence type="predicted"/>
<dbReference type="EMBL" id="FXZD01000002">
    <property type="protein sequence ID" value="SMX73144.1"/>
    <property type="molecule type" value="Genomic_DNA"/>
</dbReference>
<protein>
    <recommendedName>
        <fullName evidence="2">(S)-ureidoglycine aminohydrolase cupin domain-containing protein</fullName>
    </recommendedName>
</protein>
<dbReference type="Gene3D" id="2.60.120.10">
    <property type="entry name" value="Jelly Rolls"/>
    <property type="match status" value="1"/>
</dbReference>
<feature type="domain" description="(S)-ureidoglycine aminohydrolase cupin" evidence="2">
    <location>
        <begin position="59"/>
        <end position="125"/>
    </location>
</feature>
<evidence type="ECO:0000259" key="2">
    <source>
        <dbReference type="Pfam" id="PF05899"/>
    </source>
</evidence>
<evidence type="ECO:0000313" key="3">
    <source>
        <dbReference type="EMBL" id="SMX73144.1"/>
    </source>
</evidence>